<dbReference type="RefSeq" id="WP_219353503.1">
    <property type="nucleotide sequence ID" value="NZ_CP080034.1"/>
</dbReference>
<organism evidence="2 3">
    <name type="scientific">Brevundimonas nasdae</name>
    <dbReference type="NCBI Taxonomy" id="172043"/>
    <lineage>
        <taxon>Bacteria</taxon>
        <taxon>Pseudomonadati</taxon>
        <taxon>Pseudomonadota</taxon>
        <taxon>Alphaproteobacteria</taxon>
        <taxon>Caulobacterales</taxon>
        <taxon>Caulobacteraceae</taxon>
        <taxon>Brevundimonas</taxon>
    </lineage>
</organism>
<keyword evidence="3" id="KW-1185">Reference proteome</keyword>
<gene>
    <name evidence="2" type="ORF">KWG56_01770</name>
</gene>
<evidence type="ECO:0000313" key="2">
    <source>
        <dbReference type="EMBL" id="QYC10768.1"/>
    </source>
</evidence>
<dbReference type="GeneID" id="94373974"/>
<protein>
    <submittedName>
        <fullName evidence="2">Uncharacterized protein</fullName>
    </submittedName>
</protein>
<dbReference type="Proteomes" id="UP000824334">
    <property type="component" value="Chromosome"/>
</dbReference>
<evidence type="ECO:0000256" key="1">
    <source>
        <dbReference type="SAM" id="SignalP"/>
    </source>
</evidence>
<proteinExistence type="predicted"/>
<feature type="signal peptide" evidence="1">
    <location>
        <begin position="1"/>
        <end position="21"/>
    </location>
</feature>
<reference evidence="2 3" key="1">
    <citation type="submission" date="2021-07" db="EMBL/GenBank/DDBJ databases">
        <title>Isolation and characterization of bacteria from a gold mining with a capacity of golden bioaccumulation.</title>
        <authorList>
            <person name="Yang X.J."/>
        </authorList>
    </citation>
    <scope>NUCLEOTIDE SEQUENCE [LARGE SCALE GENOMIC DNA]</scope>
    <source>
        <strain evidence="2 3">Au29</strain>
    </source>
</reference>
<dbReference type="EMBL" id="CP080034">
    <property type="protein sequence ID" value="QYC10768.1"/>
    <property type="molecule type" value="Genomic_DNA"/>
</dbReference>
<dbReference type="PROSITE" id="PS51257">
    <property type="entry name" value="PROKAR_LIPOPROTEIN"/>
    <property type="match status" value="1"/>
</dbReference>
<name>A0ABX8TL27_9CAUL</name>
<sequence length="222" mass="24122">MFHRVAAIALTLAACSVTAHSQDVTPAEKPPTVEEIAAARSYADQLIVTAHAALHFENITTDASPTVRHKASGMTCAFSNPEYDKITIYPAQGLIREGDDVGCNTRLLEVDFSNYATRYAYQFSEEAIIQDAMRAIVQRWPGAKPHTEGLMTASVNEATPQKIAAYDIEVGDRPMLTLVLVTHQGEWSFKGRVTGPSQGDTPTNLLGALMFSRSLPAEKTTP</sequence>
<feature type="chain" id="PRO_5045895151" evidence="1">
    <location>
        <begin position="22"/>
        <end position="222"/>
    </location>
</feature>
<evidence type="ECO:0000313" key="3">
    <source>
        <dbReference type="Proteomes" id="UP000824334"/>
    </source>
</evidence>
<keyword evidence="1" id="KW-0732">Signal</keyword>
<accession>A0ABX8TL27</accession>